<dbReference type="EMBL" id="JBHRTR010000028">
    <property type="protein sequence ID" value="MFC3228425.1"/>
    <property type="molecule type" value="Genomic_DNA"/>
</dbReference>
<evidence type="ECO:0000313" key="8">
    <source>
        <dbReference type="Proteomes" id="UP001595528"/>
    </source>
</evidence>
<keyword evidence="3 6" id="KW-0812">Transmembrane</keyword>
<comment type="caution">
    <text evidence="7">The sequence shown here is derived from an EMBL/GenBank/DDBJ whole genome shotgun (WGS) entry which is preliminary data.</text>
</comment>
<dbReference type="Pfam" id="PF02653">
    <property type="entry name" value="BPD_transp_2"/>
    <property type="match status" value="1"/>
</dbReference>
<proteinExistence type="predicted"/>
<evidence type="ECO:0000256" key="2">
    <source>
        <dbReference type="ARBA" id="ARBA00022475"/>
    </source>
</evidence>
<gene>
    <name evidence="7" type="ORF">ACFOGJ_14370</name>
</gene>
<keyword evidence="2" id="KW-1003">Cell membrane</keyword>
<dbReference type="InterPro" id="IPR043428">
    <property type="entry name" value="LivM-like"/>
</dbReference>
<evidence type="ECO:0000256" key="1">
    <source>
        <dbReference type="ARBA" id="ARBA00004651"/>
    </source>
</evidence>
<dbReference type="PANTHER" id="PTHR30482:SF17">
    <property type="entry name" value="ABC TRANSPORTER ATP-BINDING PROTEIN"/>
    <property type="match status" value="1"/>
</dbReference>
<protein>
    <submittedName>
        <fullName evidence="7">Branched-chain amino acid ABC transporter permease</fullName>
    </submittedName>
</protein>
<dbReference type="InterPro" id="IPR001851">
    <property type="entry name" value="ABC_transp_permease"/>
</dbReference>
<feature type="transmembrane region" description="Helical" evidence="6">
    <location>
        <begin position="30"/>
        <end position="47"/>
    </location>
</feature>
<feature type="transmembrane region" description="Helical" evidence="6">
    <location>
        <begin position="103"/>
        <end position="123"/>
    </location>
</feature>
<evidence type="ECO:0000313" key="7">
    <source>
        <dbReference type="EMBL" id="MFC3228425.1"/>
    </source>
</evidence>
<dbReference type="CDD" id="cd06581">
    <property type="entry name" value="TM_PBP1_LivM_like"/>
    <property type="match status" value="1"/>
</dbReference>
<name>A0ABV7L1E6_9PROT</name>
<feature type="transmembrane region" description="Helical" evidence="6">
    <location>
        <begin position="179"/>
        <end position="198"/>
    </location>
</feature>
<dbReference type="RefSeq" id="WP_379901521.1">
    <property type="nucleotide sequence ID" value="NZ_JBHRTR010000028.1"/>
</dbReference>
<dbReference type="PANTHER" id="PTHR30482">
    <property type="entry name" value="HIGH-AFFINITY BRANCHED-CHAIN AMINO ACID TRANSPORT SYSTEM PERMEASE"/>
    <property type="match status" value="1"/>
</dbReference>
<sequence length="335" mass="35578">MSGAGAGPAADTAAVRAALRRRDGWHWTEALPWLAAIAFFFVMPDYAVMGTTILITILFALSLDLILGYAGIVTLGHAAYFGAGAYATGMLSAHLGWGEPLTGLAFGGAVAGLLGLLTGWVLLRYHGLTLLMLTLATAILLQELAHTAEPWTGGFDGLVGISIWPVLGLFENDLWGHNYFWYALAVVAICFLAVRRIVRSPFGRSLVGIRENGVRMEAIGVPVHRRMVTAYTLSAVLAGIAGGLFAQQAAFVTLDVLSFARSGMVLIVLILGGTGRLYGAFVGAAVYVALEDELARISPEFWEFGIGLVLVLVVLFFRGGLLGAADGLRARLGRR</sequence>
<feature type="transmembrane region" description="Helical" evidence="6">
    <location>
        <begin position="301"/>
        <end position="325"/>
    </location>
</feature>
<feature type="transmembrane region" description="Helical" evidence="6">
    <location>
        <begin position="230"/>
        <end position="252"/>
    </location>
</feature>
<evidence type="ECO:0000256" key="6">
    <source>
        <dbReference type="SAM" id="Phobius"/>
    </source>
</evidence>
<evidence type="ECO:0000256" key="5">
    <source>
        <dbReference type="ARBA" id="ARBA00023136"/>
    </source>
</evidence>
<organism evidence="7 8">
    <name type="scientific">Marinibaculum pumilum</name>
    <dbReference type="NCBI Taxonomy" id="1766165"/>
    <lineage>
        <taxon>Bacteria</taxon>
        <taxon>Pseudomonadati</taxon>
        <taxon>Pseudomonadota</taxon>
        <taxon>Alphaproteobacteria</taxon>
        <taxon>Rhodospirillales</taxon>
        <taxon>Rhodospirillaceae</taxon>
        <taxon>Marinibaculum</taxon>
    </lineage>
</organism>
<evidence type="ECO:0000256" key="3">
    <source>
        <dbReference type="ARBA" id="ARBA00022692"/>
    </source>
</evidence>
<comment type="subcellular location">
    <subcellularLocation>
        <location evidence="1">Cell membrane</location>
        <topology evidence="1">Multi-pass membrane protein</topology>
    </subcellularLocation>
</comment>
<keyword evidence="8" id="KW-1185">Reference proteome</keyword>
<dbReference type="Proteomes" id="UP001595528">
    <property type="component" value="Unassembled WGS sequence"/>
</dbReference>
<reference evidence="8" key="1">
    <citation type="journal article" date="2019" name="Int. J. Syst. Evol. Microbiol.">
        <title>The Global Catalogue of Microorganisms (GCM) 10K type strain sequencing project: providing services to taxonomists for standard genome sequencing and annotation.</title>
        <authorList>
            <consortium name="The Broad Institute Genomics Platform"/>
            <consortium name="The Broad Institute Genome Sequencing Center for Infectious Disease"/>
            <person name="Wu L."/>
            <person name="Ma J."/>
        </authorList>
    </citation>
    <scope>NUCLEOTIDE SEQUENCE [LARGE SCALE GENOMIC DNA]</scope>
    <source>
        <strain evidence="8">KCTC 42964</strain>
    </source>
</reference>
<evidence type="ECO:0000256" key="4">
    <source>
        <dbReference type="ARBA" id="ARBA00022989"/>
    </source>
</evidence>
<keyword evidence="4 6" id="KW-1133">Transmembrane helix</keyword>
<feature type="transmembrane region" description="Helical" evidence="6">
    <location>
        <begin position="264"/>
        <end position="289"/>
    </location>
</feature>
<keyword evidence="5 6" id="KW-0472">Membrane</keyword>
<accession>A0ABV7L1E6</accession>